<dbReference type="InterPro" id="IPR014284">
    <property type="entry name" value="RNA_pol_sigma-70_dom"/>
</dbReference>
<dbReference type="GO" id="GO:0003677">
    <property type="term" value="F:DNA binding"/>
    <property type="evidence" value="ECO:0007669"/>
    <property type="project" value="UniProtKB-KW"/>
</dbReference>
<dbReference type="InterPro" id="IPR039425">
    <property type="entry name" value="RNA_pol_sigma-70-like"/>
</dbReference>
<dbReference type="InterPro" id="IPR013325">
    <property type="entry name" value="RNA_pol_sigma_r2"/>
</dbReference>
<accession>A0A523XLP1</accession>
<dbReference type="PANTHER" id="PTHR43133:SF8">
    <property type="entry name" value="RNA POLYMERASE SIGMA FACTOR HI_1459-RELATED"/>
    <property type="match status" value="1"/>
</dbReference>
<evidence type="ECO:0000256" key="2">
    <source>
        <dbReference type="ARBA" id="ARBA00023082"/>
    </source>
</evidence>
<dbReference type="GO" id="GO:0016987">
    <property type="term" value="F:sigma factor activity"/>
    <property type="evidence" value="ECO:0007669"/>
    <property type="project" value="UniProtKB-KW"/>
</dbReference>
<organism evidence="6 7">
    <name type="scientific">candidate division TA06 bacterium</name>
    <dbReference type="NCBI Taxonomy" id="2250710"/>
    <lineage>
        <taxon>Bacteria</taxon>
        <taxon>Bacteria division TA06</taxon>
    </lineage>
</organism>
<keyword evidence="1" id="KW-0805">Transcription regulation</keyword>
<dbReference type="SUPFAM" id="SSF88946">
    <property type="entry name" value="Sigma2 domain of RNA polymerase sigma factors"/>
    <property type="match status" value="1"/>
</dbReference>
<evidence type="ECO:0000259" key="5">
    <source>
        <dbReference type="Pfam" id="PF04542"/>
    </source>
</evidence>
<keyword evidence="3" id="KW-0238">DNA-binding</keyword>
<dbReference type="AlphaFoldDB" id="A0A523XLP1"/>
<evidence type="ECO:0000256" key="3">
    <source>
        <dbReference type="ARBA" id="ARBA00023125"/>
    </source>
</evidence>
<name>A0A523XLP1_UNCT6</name>
<dbReference type="InterPro" id="IPR007627">
    <property type="entry name" value="RNA_pol_sigma70_r2"/>
</dbReference>
<dbReference type="EMBL" id="SOIP01000359">
    <property type="protein sequence ID" value="TET80224.1"/>
    <property type="molecule type" value="Genomic_DNA"/>
</dbReference>
<feature type="domain" description="RNA polymerase sigma-70 region 2" evidence="5">
    <location>
        <begin position="27"/>
        <end position="89"/>
    </location>
</feature>
<keyword evidence="2" id="KW-0731">Sigma factor</keyword>
<sequence length="116" mass="13446">MPSDEAALIRSALDGSQRAYTKLMLLHKLRVYNLILGIVGNEDDAADLTQETFIKVFRSLHRFNPDYPFRSWVIRIASNCCMDFFRQKKYETVSMEDVEIVEPAAGPGERFERKRT</sequence>
<dbReference type="Gene3D" id="1.10.1740.10">
    <property type="match status" value="1"/>
</dbReference>
<evidence type="ECO:0000313" key="6">
    <source>
        <dbReference type="EMBL" id="TET80224.1"/>
    </source>
</evidence>
<evidence type="ECO:0000256" key="1">
    <source>
        <dbReference type="ARBA" id="ARBA00023015"/>
    </source>
</evidence>
<dbReference type="Proteomes" id="UP000315534">
    <property type="component" value="Unassembled WGS sequence"/>
</dbReference>
<evidence type="ECO:0000256" key="4">
    <source>
        <dbReference type="ARBA" id="ARBA00023163"/>
    </source>
</evidence>
<keyword evidence="4" id="KW-0804">Transcription</keyword>
<dbReference type="Pfam" id="PF04542">
    <property type="entry name" value="Sigma70_r2"/>
    <property type="match status" value="1"/>
</dbReference>
<reference evidence="6 7" key="1">
    <citation type="submission" date="2019-03" db="EMBL/GenBank/DDBJ databases">
        <title>Metabolic potential of uncultured bacteria and archaea associated with petroleum seepage in deep-sea sediments.</title>
        <authorList>
            <person name="Dong X."/>
            <person name="Hubert C."/>
        </authorList>
    </citation>
    <scope>NUCLEOTIDE SEQUENCE [LARGE SCALE GENOMIC DNA]</scope>
    <source>
        <strain evidence="6">E29_bin36</strain>
    </source>
</reference>
<feature type="non-terminal residue" evidence="6">
    <location>
        <position position="116"/>
    </location>
</feature>
<comment type="caution">
    <text evidence="6">The sequence shown here is derived from an EMBL/GenBank/DDBJ whole genome shotgun (WGS) entry which is preliminary data.</text>
</comment>
<gene>
    <name evidence="6" type="ORF">E3J38_06025</name>
</gene>
<dbReference type="NCBIfam" id="TIGR02937">
    <property type="entry name" value="sigma70-ECF"/>
    <property type="match status" value="1"/>
</dbReference>
<dbReference type="GO" id="GO:0006352">
    <property type="term" value="P:DNA-templated transcription initiation"/>
    <property type="evidence" value="ECO:0007669"/>
    <property type="project" value="InterPro"/>
</dbReference>
<protein>
    <submittedName>
        <fullName evidence="6">Sigma-70 family RNA polymerase sigma factor</fullName>
    </submittedName>
</protein>
<proteinExistence type="predicted"/>
<evidence type="ECO:0000313" key="7">
    <source>
        <dbReference type="Proteomes" id="UP000315534"/>
    </source>
</evidence>
<dbReference type="PANTHER" id="PTHR43133">
    <property type="entry name" value="RNA POLYMERASE ECF-TYPE SIGMA FACTO"/>
    <property type="match status" value="1"/>
</dbReference>